<dbReference type="eggNOG" id="COG1092">
    <property type="taxonomic scope" value="Bacteria"/>
</dbReference>
<feature type="domain" description="RlmI-like PUA" evidence="5">
    <location>
        <begin position="4"/>
        <end position="66"/>
    </location>
</feature>
<evidence type="ECO:0000256" key="1">
    <source>
        <dbReference type="ARBA" id="ARBA00022603"/>
    </source>
</evidence>
<proteinExistence type="predicted"/>
<evidence type="ECO:0000256" key="2">
    <source>
        <dbReference type="ARBA" id="ARBA00022679"/>
    </source>
</evidence>
<accession>K9E9X3</accession>
<feature type="domain" description="S-adenosylmethionine-dependent methyltransferase" evidence="4">
    <location>
        <begin position="178"/>
        <end position="341"/>
    </location>
</feature>
<dbReference type="STRING" id="883081.HMPREF9698_01020"/>
<gene>
    <name evidence="6" type="ORF">HMPREF9698_01020</name>
</gene>
<evidence type="ECO:0008006" key="8">
    <source>
        <dbReference type="Google" id="ProtNLM"/>
    </source>
</evidence>
<dbReference type="GO" id="GO:0003723">
    <property type="term" value="F:RNA binding"/>
    <property type="evidence" value="ECO:0007669"/>
    <property type="project" value="InterPro"/>
</dbReference>
<dbReference type="GO" id="GO:0032259">
    <property type="term" value="P:methylation"/>
    <property type="evidence" value="ECO:0007669"/>
    <property type="project" value="UniProtKB-KW"/>
</dbReference>
<evidence type="ECO:0000259" key="4">
    <source>
        <dbReference type="Pfam" id="PF10672"/>
    </source>
</evidence>
<dbReference type="Gene3D" id="2.30.130.10">
    <property type="entry name" value="PUA domain"/>
    <property type="match status" value="1"/>
</dbReference>
<dbReference type="HOGENOM" id="CLU_014042_1_2_9"/>
<dbReference type="CDD" id="cd11572">
    <property type="entry name" value="RlmI_M_like"/>
    <property type="match status" value="1"/>
</dbReference>
<evidence type="ECO:0000259" key="5">
    <source>
        <dbReference type="Pfam" id="PF17785"/>
    </source>
</evidence>
<protein>
    <recommendedName>
        <fullName evidence="8">PUA domain-containing protein</fullName>
    </recommendedName>
</protein>
<dbReference type="RefSeq" id="WP_003778046.1">
    <property type="nucleotide sequence ID" value="NZ_JH992959.1"/>
</dbReference>
<dbReference type="SUPFAM" id="SSF53335">
    <property type="entry name" value="S-adenosyl-L-methionine-dependent methyltransferases"/>
    <property type="match status" value="1"/>
</dbReference>
<dbReference type="Gene3D" id="3.30.750.80">
    <property type="entry name" value="RNA methyltransferase domain (HRMD) like"/>
    <property type="match status" value="1"/>
</dbReference>
<dbReference type="CDD" id="cd02440">
    <property type="entry name" value="AdoMet_MTases"/>
    <property type="match status" value="1"/>
</dbReference>
<dbReference type="InterPro" id="IPR036974">
    <property type="entry name" value="PUA_sf"/>
</dbReference>
<name>K9E9X3_9LACT</name>
<keyword evidence="3" id="KW-0949">S-adenosyl-L-methionine</keyword>
<dbReference type="PANTHER" id="PTHR43042">
    <property type="entry name" value="SAM-DEPENDENT METHYLTRANSFERASE"/>
    <property type="match status" value="1"/>
</dbReference>
<dbReference type="InterPro" id="IPR019614">
    <property type="entry name" value="SAM-dep_methyl-trfase"/>
</dbReference>
<dbReference type="GO" id="GO:0008168">
    <property type="term" value="F:methyltransferase activity"/>
    <property type="evidence" value="ECO:0007669"/>
    <property type="project" value="UniProtKB-KW"/>
</dbReference>
<dbReference type="PATRIC" id="fig|883081.3.peg.1021"/>
<dbReference type="SUPFAM" id="SSF88697">
    <property type="entry name" value="PUA domain-like"/>
    <property type="match status" value="1"/>
</dbReference>
<comment type="caution">
    <text evidence="6">The sequence shown here is derived from an EMBL/GenBank/DDBJ whole genome shotgun (WGS) entry which is preliminary data.</text>
</comment>
<dbReference type="InterPro" id="IPR041532">
    <property type="entry name" value="RlmI-like_PUA"/>
</dbReference>
<sequence length="391" mass="44523">MQDVHLKRLAANRIKHGYSVLTDLDFYDKAGAQEGDIVRLLDPQKSYVATGYLGYENRNNGWVLSWEDEKIDQDFFRQKLQAAKDYRQAFYANSDTNAFRVFNGDGDGIGGLTIDYYAGYYVISWYNQGLYQLRSKLVPLIASVFQDGLGFYEKNNFPDAPVKSQYIQGDQAPAPLLVKENGLTYATYLNDGWMTGIFLDQRDLRYDLMTRFGPGRRVLNLFSYTGAFSVAASMGGAVHTVNVDVAKRSKKLTAEQFSLNGLDPNQHEIRVIDVDSYLDYAKKHHLTFGLIVIDPPTFARTDAGTWQVEEDYSRVIKDCLSILDRDGILIASTNAWQVSKDEFYKLIERGFDQAGCDGLVVEEYGLPQDYRVRETYPESHYLKVFALQKDE</sequence>
<dbReference type="InterPro" id="IPR029063">
    <property type="entry name" value="SAM-dependent_MTases_sf"/>
</dbReference>
<dbReference type="Proteomes" id="UP000009875">
    <property type="component" value="Unassembled WGS sequence"/>
</dbReference>
<reference evidence="6 7" key="1">
    <citation type="submission" date="2012-09" db="EMBL/GenBank/DDBJ databases">
        <title>The Genome Sequence of Alloiococcus otitis ATCC 51267.</title>
        <authorList>
            <consortium name="The Broad Institute Genome Sequencing Platform"/>
            <person name="Earl A."/>
            <person name="Ward D."/>
            <person name="Feldgarden M."/>
            <person name="Gevers D."/>
            <person name="Huys G."/>
            <person name="Walker B."/>
            <person name="Young S.K."/>
            <person name="Zeng Q."/>
            <person name="Gargeya S."/>
            <person name="Fitzgerald M."/>
            <person name="Haas B."/>
            <person name="Abouelleil A."/>
            <person name="Alvarado L."/>
            <person name="Arachchi H.M."/>
            <person name="Berlin A.M."/>
            <person name="Chapman S.B."/>
            <person name="Goldberg J."/>
            <person name="Griggs A."/>
            <person name="Gujja S."/>
            <person name="Hansen M."/>
            <person name="Howarth C."/>
            <person name="Imamovic A."/>
            <person name="Larimer J."/>
            <person name="McCowen C."/>
            <person name="Montmayeur A."/>
            <person name="Murphy C."/>
            <person name="Neiman D."/>
            <person name="Pearson M."/>
            <person name="Priest M."/>
            <person name="Roberts A."/>
            <person name="Saif S."/>
            <person name="Shea T."/>
            <person name="Sisk P."/>
            <person name="Sykes S."/>
            <person name="Wortman J."/>
            <person name="Nusbaum C."/>
            <person name="Birren B."/>
        </authorList>
    </citation>
    <scope>NUCLEOTIDE SEQUENCE [LARGE SCALE GENOMIC DNA]</scope>
    <source>
        <strain evidence="6 7">ATCC 51267</strain>
    </source>
</reference>
<keyword evidence="7" id="KW-1185">Reference proteome</keyword>
<dbReference type="Pfam" id="PF10672">
    <property type="entry name" value="Methyltrans_SAM"/>
    <property type="match status" value="1"/>
</dbReference>
<evidence type="ECO:0000313" key="7">
    <source>
        <dbReference type="Proteomes" id="UP000009875"/>
    </source>
</evidence>
<dbReference type="OrthoDB" id="9805492at2"/>
<dbReference type="Gene3D" id="3.40.50.150">
    <property type="entry name" value="Vaccinia Virus protein VP39"/>
    <property type="match status" value="1"/>
</dbReference>
<dbReference type="EMBL" id="AGXA01000020">
    <property type="protein sequence ID" value="EKU93488.1"/>
    <property type="molecule type" value="Genomic_DNA"/>
</dbReference>
<dbReference type="PANTHER" id="PTHR43042:SF3">
    <property type="entry name" value="RIBOSOMAL RNA LARGE SUBUNIT METHYLTRANSFERASE YWBD-RELATED"/>
    <property type="match status" value="1"/>
</dbReference>
<keyword evidence="2" id="KW-0808">Transferase</keyword>
<evidence type="ECO:0000256" key="3">
    <source>
        <dbReference type="ARBA" id="ARBA00022691"/>
    </source>
</evidence>
<evidence type="ECO:0000313" key="6">
    <source>
        <dbReference type="EMBL" id="EKU93488.1"/>
    </source>
</evidence>
<dbReference type="InterPro" id="IPR015947">
    <property type="entry name" value="PUA-like_sf"/>
</dbReference>
<dbReference type="Pfam" id="PF17785">
    <property type="entry name" value="PUA_3"/>
    <property type="match status" value="1"/>
</dbReference>
<keyword evidence="1" id="KW-0489">Methyltransferase</keyword>
<organism evidence="6 7">
    <name type="scientific">Alloiococcus otitis ATCC 51267</name>
    <dbReference type="NCBI Taxonomy" id="883081"/>
    <lineage>
        <taxon>Bacteria</taxon>
        <taxon>Bacillati</taxon>
        <taxon>Bacillota</taxon>
        <taxon>Bacilli</taxon>
        <taxon>Lactobacillales</taxon>
        <taxon>Carnobacteriaceae</taxon>
        <taxon>Alloiococcus</taxon>
    </lineage>
</organism>
<dbReference type="AlphaFoldDB" id="K9E9X3"/>